<evidence type="ECO:0008006" key="4">
    <source>
        <dbReference type="Google" id="ProtNLM"/>
    </source>
</evidence>
<comment type="caution">
    <text evidence="2">The sequence shown here is derived from an EMBL/GenBank/DDBJ whole genome shotgun (WGS) entry which is preliminary data.</text>
</comment>
<evidence type="ECO:0000313" key="2">
    <source>
        <dbReference type="EMBL" id="GAA4325476.1"/>
    </source>
</evidence>
<organism evidence="2 3">
    <name type="scientific">Mucilaginibacter gynuensis</name>
    <dbReference type="NCBI Taxonomy" id="1302236"/>
    <lineage>
        <taxon>Bacteria</taxon>
        <taxon>Pseudomonadati</taxon>
        <taxon>Bacteroidota</taxon>
        <taxon>Sphingobacteriia</taxon>
        <taxon>Sphingobacteriales</taxon>
        <taxon>Sphingobacteriaceae</taxon>
        <taxon>Mucilaginibacter</taxon>
    </lineage>
</organism>
<keyword evidence="3" id="KW-1185">Reference proteome</keyword>
<dbReference type="EMBL" id="BAABFT010000006">
    <property type="protein sequence ID" value="GAA4325476.1"/>
    <property type="molecule type" value="Genomic_DNA"/>
</dbReference>
<protein>
    <recommendedName>
        <fullName evidence="4">Pentapeptide MXKDX repeat protein</fullName>
    </recommendedName>
</protein>
<feature type="region of interest" description="Disordered" evidence="1">
    <location>
        <begin position="46"/>
        <end position="88"/>
    </location>
</feature>
<evidence type="ECO:0000313" key="3">
    <source>
        <dbReference type="Proteomes" id="UP001500582"/>
    </source>
</evidence>
<evidence type="ECO:0000256" key="1">
    <source>
        <dbReference type="SAM" id="MobiDB-lite"/>
    </source>
</evidence>
<accession>A0ABP8GJZ5</accession>
<sequence length="88" mass="9266">MKTNQSVKISKSILLTVVAAFVITIGSVLNVQASTIVPIKGGHITAASDTGKTKKKADKVKAKKKGKMDKMGSDKMGDDKMGKDTGKM</sequence>
<name>A0ABP8GJZ5_9SPHI</name>
<dbReference type="Proteomes" id="UP001500582">
    <property type="component" value="Unassembled WGS sequence"/>
</dbReference>
<feature type="compositionally biased region" description="Basic residues" evidence="1">
    <location>
        <begin position="53"/>
        <end position="67"/>
    </location>
</feature>
<gene>
    <name evidence="2" type="ORF">GCM10023149_27850</name>
</gene>
<reference evidence="3" key="1">
    <citation type="journal article" date="2019" name="Int. J. Syst. Evol. Microbiol.">
        <title>The Global Catalogue of Microorganisms (GCM) 10K type strain sequencing project: providing services to taxonomists for standard genome sequencing and annotation.</title>
        <authorList>
            <consortium name="The Broad Institute Genomics Platform"/>
            <consortium name="The Broad Institute Genome Sequencing Center for Infectious Disease"/>
            <person name="Wu L."/>
            <person name="Ma J."/>
        </authorList>
    </citation>
    <scope>NUCLEOTIDE SEQUENCE [LARGE SCALE GENOMIC DNA]</scope>
    <source>
        <strain evidence="3">JCM 17705</strain>
    </source>
</reference>
<dbReference type="RefSeq" id="WP_345211706.1">
    <property type="nucleotide sequence ID" value="NZ_BAABFT010000006.1"/>
</dbReference>
<proteinExistence type="predicted"/>
<feature type="compositionally biased region" description="Basic and acidic residues" evidence="1">
    <location>
        <begin position="68"/>
        <end position="88"/>
    </location>
</feature>